<evidence type="ECO:0000313" key="3">
    <source>
        <dbReference type="Proteomes" id="UP000319383"/>
    </source>
</evidence>
<dbReference type="EMBL" id="CP036276">
    <property type="protein sequence ID" value="QDU46692.1"/>
    <property type="molecule type" value="Genomic_DNA"/>
</dbReference>
<protein>
    <submittedName>
        <fullName evidence="2">Uncharacterized protein</fullName>
    </submittedName>
</protein>
<organism evidence="2 3">
    <name type="scientific">Symmachiella dynata</name>
    <dbReference type="NCBI Taxonomy" id="2527995"/>
    <lineage>
        <taxon>Bacteria</taxon>
        <taxon>Pseudomonadati</taxon>
        <taxon>Planctomycetota</taxon>
        <taxon>Planctomycetia</taxon>
        <taxon>Planctomycetales</taxon>
        <taxon>Planctomycetaceae</taxon>
        <taxon>Symmachiella</taxon>
    </lineage>
</organism>
<dbReference type="Proteomes" id="UP000319383">
    <property type="component" value="Chromosome"/>
</dbReference>
<keyword evidence="1" id="KW-1133">Transmembrane helix</keyword>
<proteinExistence type="predicted"/>
<gene>
    <name evidence="2" type="ORF">Mal52_52140</name>
</gene>
<dbReference type="KEGG" id="sdyn:Mal52_52140"/>
<accession>A0A517ZW35</accession>
<feature type="transmembrane region" description="Helical" evidence="1">
    <location>
        <begin position="326"/>
        <end position="350"/>
    </location>
</feature>
<reference evidence="2 3" key="1">
    <citation type="submission" date="2019-02" db="EMBL/GenBank/DDBJ databases">
        <title>Deep-cultivation of Planctomycetes and their phenomic and genomic characterization uncovers novel biology.</title>
        <authorList>
            <person name="Wiegand S."/>
            <person name="Jogler M."/>
            <person name="Boedeker C."/>
            <person name="Pinto D."/>
            <person name="Vollmers J."/>
            <person name="Rivas-Marin E."/>
            <person name="Kohn T."/>
            <person name="Peeters S.H."/>
            <person name="Heuer A."/>
            <person name="Rast P."/>
            <person name="Oberbeckmann S."/>
            <person name="Bunk B."/>
            <person name="Jeske O."/>
            <person name="Meyerdierks A."/>
            <person name="Storesund J.E."/>
            <person name="Kallscheuer N."/>
            <person name="Luecker S."/>
            <person name="Lage O.M."/>
            <person name="Pohl T."/>
            <person name="Merkel B.J."/>
            <person name="Hornburger P."/>
            <person name="Mueller R.-W."/>
            <person name="Bruemmer F."/>
            <person name="Labrenz M."/>
            <person name="Spormann A.M."/>
            <person name="Op den Camp H."/>
            <person name="Overmann J."/>
            <person name="Amann R."/>
            <person name="Jetten M.S.M."/>
            <person name="Mascher T."/>
            <person name="Medema M.H."/>
            <person name="Devos D.P."/>
            <person name="Kaster A.-K."/>
            <person name="Ovreas L."/>
            <person name="Rohde M."/>
            <person name="Galperin M.Y."/>
            <person name="Jogler C."/>
        </authorList>
    </citation>
    <scope>NUCLEOTIDE SEQUENCE [LARGE SCALE GENOMIC DNA]</scope>
    <source>
        <strain evidence="2 3">Mal52</strain>
    </source>
</reference>
<keyword evidence="1" id="KW-0472">Membrane</keyword>
<evidence type="ECO:0000256" key="1">
    <source>
        <dbReference type="SAM" id="Phobius"/>
    </source>
</evidence>
<keyword evidence="3" id="KW-1185">Reference proteome</keyword>
<keyword evidence="1" id="KW-0812">Transmembrane</keyword>
<sequence length="358" mass="40434">MNIVNFLYLATACMLQAEPVKVTDVENQVLAGRRELRSGTLDIVAVTTDREGRPATQKGYLVDFEDDKLRFDYSHSRPQSNTDGDVASYKEILILTPEGLISHVDPETTGENWAVSRIAPEDLQSGSTAQLFDPRLLGINPSVTGMLHSRHLESFVGNPERTSVTVESEEIDGREVSRVEYLRTDGFQARMWIDPDRGYNIIRAEFQARKGAEERLFRIDCELKQYETGGIWFPEVIKYQELHDGKLFSGETVTIRSATFNMDVDDDRFTVATMNLPPGTAIADTADNPNGTQMWNGTELVRVPNRDLKARDIAADSEGKEQGRPWIFRNVLVLSNLVVVILVVGLYFYWRRQKSHSS</sequence>
<evidence type="ECO:0000313" key="2">
    <source>
        <dbReference type="EMBL" id="QDU46692.1"/>
    </source>
</evidence>
<dbReference type="Gene3D" id="2.50.20.10">
    <property type="entry name" value="Lipoprotein localisation LolA/LolB/LppX"/>
    <property type="match status" value="1"/>
</dbReference>
<dbReference type="AlphaFoldDB" id="A0A517ZW35"/>
<name>A0A517ZW35_9PLAN</name>
<dbReference type="RefSeq" id="WP_145379182.1">
    <property type="nucleotide sequence ID" value="NZ_CP036276.1"/>
</dbReference>